<dbReference type="InterPro" id="IPR011009">
    <property type="entry name" value="Kinase-like_dom_sf"/>
</dbReference>
<dbReference type="EC" id="2.7.11.1" evidence="2"/>
<evidence type="ECO:0000256" key="17">
    <source>
        <dbReference type="ARBA" id="ARBA00047899"/>
    </source>
</evidence>
<keyword evidence="8" id="KW-0732">Signal</keyword>
<evidence type="ECO:0000256" key="2">
    <source>
        <dbReference type="ARBA" id="ARBA00012513"/>
    </source>
</evidence>
<dbReference type="InterPro" id="IPR008266">
    <property type="entry name" value="Tyr_kinase_AS"/>
</dbReference>
<dbReference type="SMART" id="SM00219">
    <property type="entry name" value="TyrKc"/>
    <property type="match status" value="1"/>
</dbReference>
<gene>
    <name evidence="20" type="ORF">CXB51_025286</name>
</gene>
<dbReference type="PROSITE" id="PS50011">
    <property type="entry name" value="PROTEIN_KINASE_DOM"/>
    <property type="match status" value="1"/>
</dbReference>
<dbReference type="Gene3D" id="3.80.10.10">
    <property type="entry name" value="Ribonuclease Inhibitor"/>
    <property type="match status" value="1"/>
</dbReference>
<evidence type="ECO:0000256" key="9">
    <source>
        <dbReference type="ARBA" id="ARBA00022737"/>
    </source>
</evidence>
<protein>
    <recommendedName>
        <fullName evidence="2">non-specific serine/threonine protein kinase</fullName>
        <ecNumber evidence="2">2.7.11.1</ecNumber>
    </recommendedName>
</protein>
<accession>A0A8J6CMS5</accession>
<keyword evidence="5" id="KW-0433">Leucine-rich repeat</keyword>
<evidence type="ECO:0000256" key="6">
    <source>
        <dbReference type="ARBA" id="ARBA00022679"/>
    </source>
</evidence>
<reference evidence="20 21" key="1">
    <citation type="journal article" date="2021" name="bioRxiv">
        <title>The Gossypium anomalum genome as a resource for cotton improvement and evolutionary analysis of hybrid incompatibility.</title>
        <authorList>
            <person name="Grover C.E."/>
            <person name="Yuan D."/>
            <person name="Arick M.A."/>
            <person name="Miller E.R."/>
            <person name="Hu G."/>
            <person name="Peterson D.G."/>
            <person name="Wendel J.F."/>
            <person name="Udall J.A."/>
        </authorList>
    </citation>
    <scope>NUCLEOTIDE SEQUENCE [LARGE SCALE GENOMIC DNA]</scope>
    <source>
        <strain evidence="20">JFW-Udall</strain>
        <tissue evidence="20">Leaf</tissue>
    </source>
</reference>
<dbReference type="Pfam" id="PF07714">
    <property type="entry name" value="PK_Tyr_Ser-Thr"/>
    <property type="match status" value="1"/>
</dbReference>
<keyword evidence="10" id="KW-0547">Nucleotide-binding</keyword>
<evidence type="ECO:0000256" key="4">
    <source>
        <dbReference type="ARBA" id="ARBA00022553"/>
    </source>
</evidence>
<dbReference type="InterPro" id="IPR003591">
    <property type="entry name" value="Leu-rich_rpt_typical-subtyp"/>
</dbReference>
<evidence type="ECO:0000256" key="3">
    <source>
        <dbReference type="ARBA" id="ARBA00022527"/>
    </source>
</evidence>
<dbReference type="SUPFAM" id="SSF56112">
    <property type="entry name" value="Protein kinase-like (PK-like)"/>
    <property type="match status" value="1"/>
</dbReference>
<dbReference type="PANTHER" id="PTHR48053:SF168">
    <property type="entry name" value="LRR RECEPTOR-LIKE KINASE FAMILY PROTEIN"/>
    <property type="match status" value="1"/>
</dbReference>
<dbReference type="InterPro" id="IPR032675">
    <property type="entry name" value="LRR_dom_sf"/>
</dbReference>
<dbReference type="PANTHER" id="PTHR48053">
    <property type="entry name" value="LEUCINE RICH REPEAT FAMILY PROTEIN, EXPRESSED"/>
    <property type="match status" value="1"/>
</dbReference>
<keyword evidence="3" id="KW-0723">Serine/threonine-protein kinase</keyword>
<evidence type="ECO:0000256" key="11">
    <source>
        <dbReference type="ARBA" id="ARBA00022777"/>
    </source>
</evidence>
<keyword evidence="13" id="KW-1133">Transmembrane helix</keyword>
<keyword evidence="6" id="KW-0808">Transferase</keyword>
<comment type="catalytic activity">
    <reaction evidence="17">
        <text>L-threonyl-[protein] + ATP = O-phospho-L-threonyl-[protein] + ADP + H(+)</text>
        <dbReference type="Rhea" id="RHEA:46608"/>
        <dbReference type="Rhea" id="RHEA-COMP:11060"/>
        <dbReference type="Rhea" id="RHEA-COMP:11605"/>
        <dbReference type="ChEBI" id="CHEBI:15378"/>
        <dbReference type="ChEBI" id="CHEBI:30013"/>
        <dbReference type="ChEBI" id="CHEBI:30616"/>
        <dbReference type="ChEBI" id="CHEBI:61977"/>
        <dbReference type="ChEBI" id="CHEBI:456216"/>
        <dbReference type="EC" id="2.7.11.1"/>
    </reaction>
</comment>
<evidence type="ECO:0000256" key="12">
    <source>
        <dbReference type="ARBA" id="ARBA00022840"/>
    </source>
</evidence>
<evidence type="ECO:0000256" key="13">
    <source>
        <dbReference type="ARBA" id="ARBA00022989"/>
    </source>
</evidence>
<evidence type="ECO:0000313" key="20">
    <source>
        <dbReference type="EMBL" id="KAG8480697.1"/>
    </source>
</evidence>
<feature type="domain" description="Protein kinase" evidence="19">
    <location>
        <begin position="361"/>
        <end position="524"/>
    </location>
</feature>
<dbReference type="InterPro" id="IPR001611">
    <property type="entry name" value="Leu-rich_rpt"/>
</dbReference>
<dbReference type="Gene3D" id="1.10.510.10">
    <property type="entry name" value="Transferase(Phosphotransferase) domain 1"/>
    <property type="match status" value="1"/>
</dbReference>
<dbReference type="InterPro" id="IPR020635">
    <property type="entry name" value="Tyr_kinase_cat_dom"/>
</dbReference>
<comment type="caution">
    <text evidence="20">The sequence shown here is derived from an EMBL/GenBank/DDBJ whole genome shotgun (WGS) entry which is preliminary data.</text>
</comment>
<dbReference type="Pfam" id="PF13855">
    <property type="entry name" value="LRR_8"/>
    <property type="match status" value="2"/>
</dbReference>
<evidence type="ECO:0000256" key="10">
    <source>
        <dbReference type="ARBA" id="ARBA00022741"/>
    </source>
</evidence>
<evidence type="ECO:0000256" key="14">
    <source>
        <dbReference type="ARBA" id="ARBA00023136"/>
    </source>
</evidence>
<dbReference type="Pfam" id="PF00560">
    <property type="entry name" value="LRR_1"/>
    <property type="match status" value="2"/>
</dbReference>
<keyword evidence="12" id="KW-0067">ATP-binding</keyword>
<dbReference type="InterPro" id="IPR000719">
    <property type="entry name" value="Prot_kinase_dom"/>
</dbReference>
<dbReference type="GO" id="GO:0004713">
    <property type="term" value="F:protein tyrosine kinase activity"/>
    <property type="evidence" value="ECO:0007669"/>
    <property type="project" value="InterPro"/>
</dbReference>
<keyword evidence="11" id="KW-0418">Kinase</keyword>
<organism evidence="20 21">
    <name type="scientific">Gossypium anomalum</name>
    <dbReference type="NCBI Taxonomy" id="47600"/>
    <lineage>
        <taxon>Eukaryota</taxon>
        <taxon>Viridiplantae</taxon>
        <taxon>Streptophyta</taxon>
        <taxon>Embryophyta</taxon>
        <taxon>Tracheophyta</taxon>
        <taxon>Spermatophyta</taxon>
        <taxon>Magnoliopsida</taxon>
        <taxon>eudicotyledons</taxon>
        <taxon>Gunneridae</taxon>
        <taxon>Pentapetalae</taxon>
        <taxon>rosids</taxon>
        <taxon>malvids</taxon>
        <taxon>Malvales</taxon>
        <taxon>Malvaceae</taxon>
        <taxon>Malvoideae</taxon>
        <taxon>Gossypium</taxon>
    </lineage>
</organism>
<dbReference type="PRINTS" id="PR00019">
    <property type="entry name" value="LEURICHRPT"/>
</dbReference>
<dbReference type="GO" id="GO:0004674">
    <property type="term" value="F:protein serine/threonine kinase activity"/>
    <property type="evidence" value="ECO:0007669"/>
    <property type="project" value="UniProtKB-KW"/>
</dbReference>
<sequence>MSVVHYLIMYARGDCSLIFGAMNNNLTGLIPSSLRNCTSLKRVRLEGNHLTGNISEAFGLYPNLNYITLSNNNIFGELSPNWGQCHNLTSLQVSNNNISGKIPFELGHAPQLQELDLSSNHLNGEIPKELGKLPMMNRLFLSGNQFSGKIPSEIGLLSKLEQLELASNNLSGPIPDDLGNCIKLFNLNLGKNNLEESIPSSISYINALHSLDLSRNSLIGGIPQQFGKLQSLEVLNLSHNMLNGSIPEAFNNLRGLRFVNVSFNQFEGPIPNLKAFHEASFDALRNNEGLRGNATGLMACVPSFLPNHSHGKRTKVIISVTLPLFGGPLLLFLLVESFFTFCKRSQTKESEPREEQQGDIFTVLAFNGRVLHDNIIEATEDFRSDALVQEDTEEVAVKKLHQSEDNILINNLEAFESEIIALLEIRHRNIVQMYGFCSHRKHSFLVYELVERGSLRMVLSNNEQSKELDWKKRLNVVKGLANALSYMHHGHSQAIVHRDISSNNVLLDLDYEARVSDFGTARIL</sequence>
<evidence type="ECO:0000256" key="1">
    <source>
        <dbReference type="ARBA" id="ARBA00004479"/>
    </source>
</evidence>
<evidence type="ECO:0000256" key="15">
    <source>
        <dbReference type="ARBA" id="ARBA00023170"/>
    </source>
</evidence>
<keyword evidence="9" id="KW-0677">Repeat</keyword>
<evidence type="ECO:0000256" key="7">
    <source>
        <dbReference type="ARBA" id="ARBA00022692"/>
    </source>
</evidence>
<proteinExistence type="predicted"/>
<dbReference type="AlphaFoldDB" id="A0A8J6CMS5"/>
<keyword evidence="14" id="KW-0472">Membrane</keyword>
<dbReference type="GO" id="GO:0016020">
    <property type="term" value="C:membrane"/>
    <property type="evidence" value="ECO:0007669"/>
    <property type="project" value="UniProtKB-SubCell"/>
</dbReference>
<evidence type="ECO:0000256" key="5">
    <source>
        <dbReference type="ARBA" id="ARBA00022614"/>
    </source>
</evidence>
<dbReference type="SUPFAM" id="SSF52058">
    <property type="entry name" value="L domain-like"/>
    <property type="match status" value="1"/>
</dbReference>
<evidence type="ECO:0000256" key="8">
    <source>
        <dbReference type="ARBA" id="ARBA00022729"/>
    </source>
</evidence>
<keyword evidence="15" id="KW-0675">Receptor</keyword>
<evidence type="ECO:0000256" key="16">
    <source>
        <dbReference type="ARBA" id="ARBA00023180"/>
    </source>
</evidence>
<dbReference type="FunFam" id="3.80.10.10:FF:000177">
    <property type="entry name" value="Leucine-rich repeat receptor-like serine/threonine-protein kinase At1g17230"/>
    <property type="match status" value="1"/>
</dbReference>
<dbReference type="OrthoDB" id="676979at2759"/>
<evidence type="ECO:0000256" key="18">
    <source>
        <dbReference type="ARBA" id="ARBA00048679"/>
    </source>
</evidence>
<comment type="subcellular location">
    <subcellularLocation>
        <location evidence="1">Membrane</location>
        <topology evidence="1">Single-pass type I membrane protein</topology>
    </subcellularLocation>
</comment>
<dbReference type="EMBL" id="JAHUZN010000010">
    <property type="protein sequence ID" value="KAG8480697.1"/>
    <property type="molecule type" value="Genomic_DNA"/>
</dbReference>
<dbReference type="InterPro" id="IPR001245">
    <property type="entry name" value="Ser-Thr/Tyr_kinase_cat_dom"/>
</dbReference>
<name>A0A8J6CMS5_9ROSI</name>
<dbReference type="FunFam" id="1.10.510.10:FF:001023">
    <property type="entry name" value="Os07g0541700 protein"/>
    <property type="match status" value="1"/>
</dbReference>
<dbReference type="PROSITE" id="PS00109">
    <property type="entry name" value="PROTEIN_KINASE_TYR"/>
    <property type="match status" value="1"/>
</dbReference>
<keyword evidence="16" id="KW-0325">Glycoprotein</keyword>
<dbReference type="InterPro" id="IPR051716">
    <property type="entry name" value="Plant_RL_S/T_kinase"/>
</dbReference>
<dbReference type="SMART" id="SM00369">
    <property type="entry name" value="LRR_TYP"/>
    <property type="match status" value="3"/>
</dbReference>
<dbReference type="GO" id="GO:0005524">
    <property type="term" value="F:ATP binding"/>
    <property type="evidence" value="ECO:0007669"/>
    <property type="project" value="UniProtKB-KW"/>
</dbReference>
<evidence type="ECO:0000259" key="19">
    <source>
        <dbReference type="PROSITE" id="PS50011"/>
    </source>
</evidence>
<evidence type="ECO:0000313" key="21">
    <source>
        <dbReference type="Proteomes" id="UP000701853"/>
    </source>
</evidence>
<dbReference type="Proteomes" id="UP000701853">
    <property type="component" value="Chromosome 10"/>
</dbReference>
<comment type="catalytic activity">
    <reaction evidence="18">
        <text>L-seryl-[protein] + ATP = O-phospho-L-seryl-[protein] + ADP + H(+)</text>
        <dbReference type="Rhea" id="RHEA:17989"/>
        <dbReference type="Rhea" id="RHEA-COMP:9863"/>
        <dbReference type="Rhea" id="RHEA-COMP:11604"/>
        <dbReference type="ChEBI" id="CHEBI:15378"/>
        <dbReference type="ChEBI" id="CHEBI:29999"/>
        <dbReference type="ChEBI" id="CHEBI:30616"/>
        <dbReference type="ChEBI" id="CHEBI:83421"/>
        <dbReference type="ChEBI" id="CHEBI:456216"/>
        <dbReference type="EC" id="2.7.11.1"/>
    </reaction>
</comment>
<keyword evidence="4" id="KW-0597">Phosphoprotein</keyword>
<keyword evidence="21" id="KW-1185">Reference proteome</keyword>
<keyword evidence="7" id="KW-0812">Transmembrane</keyword>